<dbReference type="SUPFAM" id="SSF46689">
    <property type="entry name" value="Homeodomain-like"/>
    <property type="match status" value="1"/>
</dbReference>
<feature type="domain" description="HTH tetR-type" evidence="3">
    <location>
        <begin position="10"/>
        <end position="70"/>
    </location>
</feature>
<evidence type="ECO:0000313" key="5">
    <source>
        <dbReference type="Proteomes" id="UP001056429"/>
    </source>
</evidence>
<evidence type="ECO:0000256" key="2">
    <source>
        <dbReference type="PROSITE-ProRule" id="PRU00335"/>
    </source>
</evidence>
<gene>
    <name evidence="4" type="ORF">KDK92_00880</name>
</gene>
<organism evidence="4 5">
    <name type="scientific">Oceanirhabdus seepicola</name>
    <dbReference type="NCBI Taxonomy" id="2828781"/>
    <lineage>
        <taxon>Bacteria</taxon>
        <taxon>Bacillati</taxon>
        <taxon>Bacillota</taxon>
        <taxon>Clostridia</taxon>
        <taxon>Eubacteriales</taxon>
        <taxon>Clostridiaceae</taxon>
        <taxon>Oceanirhabdus</taxon>
    </lineage>
</organism>
<dbReference type="InterPro" id="IPR001647">
    <property type="entry name" value="HTH_TetR"/>
</dbReference>
<dbReference type="Pfam" id="PF00440">
    <property type="entry name" value="TetR_N"/>
    <property type="match status" value="1"/>
</dbReference>
<sequence>MNEAFEKIDIEKKNRIINSAFEEFSKYGFDKASTNNIVKNANISKGLLFHYFNNKKNLFEYLEEFSVEIILKEIEDNFDWNETDILERIKQAAVIKIKITERYPHIFSFCTLILENKTREEMLNMNQGKAIELISQIYNFDVDYTRFKEGIDIKRAMTIIKWTFEKYGEECVKSFAQIDKDIDYDAMLEEIDGYIEVLRAAFYK</sequence>
<dbReference type="PANTHER" id="PTHR43479:SF11">
    <property type="entry name" value="ACREF_ENVCD OPERON REPRESSOR-RELATED"/>
    <property type="match status" value="1"/>
</dbReference>
<proteinExistence type="predicted"/>
<dbReference type="Gene3D" id="1.10.357.10">
    <property type="entry name" value="Tetracycline Repressor, domain 2"/>
    <property type="match status" value="1"/>
</dbReference>
<evidence type="ECO:0000256" key="1">
    <source>
        <dbReference type="ARBA" id="ARBA00023125"/>
    </source>
</evidence>
<evidence type="ECO:0000259" key="3">
    <source>
        <dbReference type="PROSITE" id="PS50977"/>
    </source>
</evidence>
<dbReference type="Proteomes" id="UP001056429">
    <property type="component" value="Unassembled WGS sequence"/>
</dbReference>
<dbReference type="PROSITE" id="PS01081">
    <property type="entry name" value="HTH_TETR_1"/>
    <property type="match status" value="1"/>
</dbReference>
<dbReference type="RefSeq" id="WP_250857133.1">
    <property type="nucleotide sequence ID" value="NZ_JAGSOJ010000001.1"/>
</dbReference>
<protein>
    <submittedName>
        <fullName evidence="4">TetR/AcrR family transcriptional regulator</fullName>
    </submittedName>
</protein>
<dbReference type="InterPro" id="IPR050624">
    <property type="entry name" value="HTH-type_Tx_Regulator"/>
</dbReference>
<dbReference type="GO" id="GO:0003677">
    <property type="term" value="F:DNA binding"/>
    <property type="evidence" value="ECO:0007669"/>
    <property type="project" value="UniProtKB-UniRule"/>
</dbReference>
<evidence type="ECO:0000313" key="4">
    <source>
        <dbReference type="EMBL" id="MCM1988277.1"/>
    </source>
</evidence>
<dbReference type="EMBL" id="JAGSOJ010000001">
    <property type="protein sequence ID" value="MCM1988277.1"/>
    <property type="molecule type" value="Genomic_DNA"/>
</dbReference>
<dbReference type="PANTHER" id="PTHR43479">
    <property type="entry name" value="ACREF/ENVCD OPERON REPRESSOR-RELATED"/>
    <property type="match status" value="1"/>
</dbReference>
<dbReference type="Gene3D" id="1.10.10.60">
    <property type="entry name" value="Homeodomain-like"/>
    <property type="match status" value="1"/>
</dbReference>
<accession>A0A9J6NXC4</accession>
<dbReference type="AlphaFoldDB" id="A0A9J6NXC4"/>
<dbReference type="SUPFAM" id="SSF48498">
    <property type="entry name" value="Tetracyclin repressor-like, C-terminal domain"/>
    <property type="match status" value="1"/>
</dbReference>
<dbReference type="PRINTS" id="PR00455">
    <property type="entry name" value="HTHTETR"/>
</dbReference>
<feature type="DNA-binding region" description="H-T-H motif" evidence="2">
    <location>
        <begin position="33"/>
        <end position="52"/>
    </location>
</feature>
<keyword evidence="5" id="KW-1185">Reference proteome</keyword>
<dbReference type="InterPro" id="IPR023772">
    <property type="entry name" value="DNA-bd_HTH_TetR-type_CS"/>
</dbReference>
<name>A0A9J6NXC4_9CLOT</name>
<dbReference type="InterPro" id="IPR009057">
    <property type="entry name" value="Homeodomain-like_sf"/>
</dbReference>
<reference evidence="4" key="1">
    <citation type="journal article" date="2021" name="mSystems">
        <title>Bacteria and Archaea Synergistically Convert Glycine Betaine to Biogenic Methane in the Formosa Cold Seep of the South China Sea.</title>
        <authorList>
            <person name="Li L."/>
            <person name="Zhang W."/>
            <person name="Zhang S."/>
            <person name="Song L."/>
            <person name="Sun Q."/>
            <person name="Zhang H."/>
            <person name="Xiang H."/>
            <person name="Dong X."/>
        </authorList>
    </citation>
    <scope>NUCLEOTIDE SEQUENCE</scope>
    <source>
        <strain evidence="4">ZWT</strain>
    </source>
</reference>
<keyword evidence="1 2" id="KW-0238">DNA-binding</keyword>
<comment type="caution">
    <text evidence="4">The sequence shown here is derived from an EMBL/GenBank/DDBJ whole genome shotgun (WGS) entry which is preliminary data.</text>
</comment>
<reference evidence="4" key="2">
    <citation type="submission" date="2021-04" db="EMBL/GenBank/DDBJ databases">
        <authorList>
            <person name="Dong X."/>
        </authorList>
    </citation>
    <scope>NUCLEOTIDE SEQUENCE</scope>
    <source>
        <strain evidence="4">ZWT</strain>
    </source>
</reference>
<dbReference type="PROSITE" id="PS50977">
    <property type="entry name" value="HTH_TETR_2"/>
    <property type="match status" value="1"/>
</dbReference>
<dbReference type="InterPro" id="IPR036271">
    <property type="entry name" value="Tet_transcr_reg_TetR-rel_C_sf"/>
</dbReference>